<feature type="transmembrane region" description="Helical" evidence="1">
    <location>
        <begin position="12"/>
        <end position="34"/>
    </location>
</feature>
<keyword evidence="1" id="KW-1133">Transmembrane helix</keyword>
<evidence type="ECO:0000313" key="2">
    <source>
        <dbReference type="EMBL" id="HAC6768558.1"/>
    </source>
</evidence>
<dbReference type="EMBL" id="DAAMIJ010000007">
    <property type="protein sequence ID" value="HAC6768558.1"/>
    <property type="molecule type" value="Genomic_DNA"/>
</dbReference>
<gene>
    <name evidence="2" type="ORF">G0D72_05035</name>
</gene>
<accession>A0A702GJT5</accession>
<keyword evidence="1" id="KW-0812">Transmembrane</keyword>
<protein>
    <recommendedName>
        <fullName evidence="3">Inner membrane protein</fullName>
    </recommendedName>
</protein>
<evidence type="ECO:0008006" key="3">
    <source>
        <dbReference type="Google" id="ProtNLM"/>
    </source>
</evidence>
<name>A0A702GJT5_SALDZ</name>
<dbReference type="AlphaFoldDB" id="A0A702GJT5"/>
<comment type="caution">
    <text evidence="2">The sequence shown here is derived from an EMBL/GenBank/DDBJ whole genome shotgun (WGS) entry which is preliminary data.</text>
</comment>
<organism evidence="2">
    <name type="scientific">Salmonella diarizonae</name>
    <dbReference type="NCBI Taxonomy" id="59204"/>
    <lineage>
        <taxon>Bacteria</taxon>
        <taxon>Pseudomonadati</taxon>
        <taxon>Pseudomonadota</taxon>
        <taxon>Gammaproteobacteria</taxon>
        <taxon>Enterobacterales</taxon>
        <taxon>Enterobacteriaceae</taxon>
        <taxon>Salmonella</taxon>
    </lineage>
</organism>
<reference evidence="2" key="2">
    <citation type="submission" date="2018-07" db="EMBL/GenBank/DDBJ databases">
        <authorList>
            <consortium name="NCBI Pathogen Detection Project"/>
        </authorList>
    </citation>
    <scope>NUCLEOTIDE SEQUENCE</scope>
    <source>
        <strain evidence="2">11-3796</strain>
    </source>
</reference>
<sequence>MDGFYLMKKYTFAARAFIFTLVLLFVILVSWLTISVLKEM</sequence>
<proteinExistence type="predicted"/>
<reference evidence="2" key="1">
    <citation type="journal article" date="2018" name="Genome Biol.">
        <title>SKESA: strategic k-mer extension for scrupulous assemblies.</title>
        <authorList>
            <person name="Souvorov A."/>
            <person name="Agarwala R."/>
            <person name="Lipman D.J."/>
        </authorList>
    </citation>
    <scope>NUCLEOTIDE SEQUENCE</scope>
    <source>
        <strain evidence="2">11-3796</strain>
    </source>
</reference>
<keyword evidence="1" id="KW-0472">Membrane</keyword>
<evidence type="ECO:0000256" key="1">
    <source>
        <dbReference type="SAM" id="Phobius"/>
    </source>
</evidence>